<dbReference type="GO" id="GO:0008173">
    <property type="term" value="F:RNA methyltransferase activity"/>
    <property type="evidence" value="ECO:0007669"/>
    <property type="project" value="InterPro"/>
</dbReference>
<dbReference type="EMBL" id="GL378352">
    <property type="protein sequence ID" value="EFJ46240.1"/>
    <property type="molecule type" value="Genomic_DNA"/>
</dbReference>
<evidence type="ECO:0000256" key="4">
    <source>
        <dbReference type="ARBA" id="ARBA00022691"/>
    </source>
</evidence>
<feature type="compositionally biased region" description="Basic and acidic residues" evidence="5">
    <location>
        <begin position="440"/>
        <end position="450"/>
    </location>
</feature>
<dbReference type="InterPro" id="IPR001537">
    <property type="entry name" value="SpoU_MeTrfase"/>
</dbReference>
<dbReference type="InterPro" id="IPR029028">
    <property type="entry name" value="Alpha/beta_knot_MTases"/>
</dbReference>
<dbReference type="AlphaFoldDB" id="D8U1U0"/>
<evidence type="ECO:0000313" key="8">
    <source>
        <dbReference type="Proteomes" id="UP000001058"/>
    </source>
</evidence>
<dbReference type="OrthoDB" id="241340at2759"/>
<gene>
    <name evidence="7" type="ORF">VOLCADRAFT_118107</name>
</gene>
<feature type="compositionally biased region" description="Low complexity" evidence="5">
    <location>
        <begin position="457"/>
        <end position="473"/>
    </location>
</feature>
<dbReference type="Pfam" id="PF00588">
    <property type="entry name" value="SpoU_methylase"/>
    <property type="match status" value="2"/>
</dbReference>
<evidence type="ECO:0000256" key="2">
    <source>
        <dbReference type="ARBA" id="ARBA00022603"/>
    </source>
</evidence>
<dbReference type="GeneID" id="9627203"/>
<evidence type="ECO:0000259" key="6">
    <source>
        <dbReference type="Pfam" id="PF00588"/>
    </source>
</evidence>
<feature type="region of interest" description="Disordered" evidence="5">
    <location>
        <begin position="351"/>
        <end position="377"/>
    </location>
</feature>
<dbReference type="GO" id="GO:0003723">
    <property type="term" value="F:RNA binding"/>
    <property type="evidence" value="ECO:0007669"/>
    <property type="project" value="InterPro"/>
</dbReference>
<dbReference type="Gene3D" id="3.40.1280.10">
    <property type="match status" value="1"/>
</dbReference>
<dbReference type="InParanoid" id="D8U1U0"/>
<dbReference type="PANTHER" id="PTHR42786:SF2">
    <property type="entry name" value="TRNA (CYTIDINE_URIDINE-2'-O-)-METHYLTRANSFERASE TRMJ"/>
    <property type="match status" value="1"/>
</dbReference>
<keyword evidence="2" id="KW-0489">Methyltransferase</keyword>
<evidence type="ECO:0000256" key="1">
    <source>
        <dbReference type="ARBA" id="ARBA00007228"/>
    </source>
</evidence>
<protein>
    <recommendedName>
        <fullName evidence="6">tRNA/rRNA methyltransferase SpoU type domain-containing protein</fullName>
    </recommendedName>
</protein>
<dbReference type="RefSeq" id="XP_002952687.1">
    <property type="nucleotide sequence ID" value="XM_002952641.1"/>
</dbReference>
<feature type="region of interest" description="Disordered" evidence="5">
    <location>
        <begin position="412"/>
        <end position="473"/>
    </location>
</feature>
<keyword evidence="4" id="KW-0949">S-adenosyl-L-methionine</keyword>
<dbReference type="SUPFAM" id="SSF75217">
    <property type="entry name" value="alpha/beta knot"/>
    <property type="match status" value="2"/>
</dbReference>
<dbReference type="GO" id="GO:0002128">
    <property type="term" value="P:tRNA nucleoside ribose methylation"/>
    <property type="evidence" value="ECO:0007669"/>
    <property type="project" value="TreeGrafter"/>
</dbReference>
<feature type="compositionally biased region" description="Gly residues" evidence="5">
    <location>
        <begin position="359"/>
        <end position="377"/>
    </location>
</feature>
<feature type="domain" description="tRNA/rRNA methyltransferase SpoU type" evidence="6">
    <location>
        <begin position="276"/>
        <end position="327"/>
    </location>
</feature>
<evidence type="ECO:0000313" key="7">
    <source>
        <dbReference type="EMBL" id="EFJ46240.1"/>
    </source>
</evidence>
<proteinExistence type="inferred from homology"/>
<dbReference type="InterPro" id="IPR004384">
    <property type="entry name" value="RNA_MeTrfase_TrmJ/LasT"/>
</dbReference>
<name>D8U1U0_VOLCA</name>
<evidence type="ECO:0000256" key="5">
    <source>
        <dbReference type="SAM" id="MobiDB-lite"/>
    </source>
</evidence>
<dbReference type="InterPro" id="IPR029026">
    <property type="entry name" value="tRNA_m1G_MTases_N"/>
</dbReference>
<dbReference type="KEGG" id="vcn:VOLCADRAFT_118107"/>
<dbReference type="eggNOG" id="ENOG502SBRF">
    <property type="taxonomic scope" value="Eukaryota"/>
</dbReference>
<feature type="domain" description="tRNA/rRNA methyltransferase SpoU type" evidence="6">
    <location>
        <begin position="58"/>
        <end position="134"/>
    </location>
</feature>
<dbReference type="Proteomes" id="UP000001058">
    <property type="component" value="Unassembled WGS sequence"/>
</dbReference>
<reference evidence="7 8" key="1">
    <citation type="journal article" date="2010" name="Science">
        <title>Genomic analysis of organismal complexity in the multicellular green alga Volvox carteri.</title>
        <authorList>
            <person name="Prochnik S.E."/>
            <person name="Umen J."/>
            <person name="Nedelcu A.M."/>
            <person name="Hallmann A."/>
            <person name="Miller S.M."/>
            <person name="Nishii I."/>
            <person name="Ferris P."/>
            <person name="Kuo A."/>
            <person name="Mitros T."/>
            <person name="Fritz-Laylin L.K."/>
            <person name="Hellsten U."/>
            <person name="Chapman J."/>
            <person name="Simakov O."/>
            <person name="Rensing S.A."/>
            <person name="Terry A."/>
            <person name="Pangilinan J."/>
            <person name="Kapitonov V."/>
            <person name="Jurka J."/>
            <person name="Salamov A."/>
            <person name="Shapiro H."/>
            <person name="Schmutz J."/>
            <person name="Grimwood J."/>
            <person name="Lindquist E."/>
            <person name="Lucas S."/>
            <person name="Grigoriev I.V."/>
            <person name="Schmitt R."/>
            <person name="Kirk D."/>
            <person name="Rokhsar D.S."/>
        </authorList>
    </citation>
    <scope>NUCLEOTIDE SEQUENCE [LARGE SCALE GENOMIC DNA]</scope>
    <source>
        <strain evidence="8">f. Nagariensis / Eve</strain>
    </source>
</reference>
<keyword evidence="3" id="KW-0808">Transferase</keyword>
<accession>D8U1U0</accession>
<evidence type="ECO:0000256" key="3">
    <source>
        <dbReference type="ARBA" id="ARBA00022679"/>
    </source>
</evidence>
<keyword evidence="8" id="KW-1185">Reference proteome</keyword>
<dbReference type="PANTHER" id="PTHR42786">
    <property type="entry name" value="TRNA/RRNA METHYLTRANSFERASE"/>
    <property type="match status" value="1"/>
</dbReference>
<feature type="compositionally biased region" description="Gly residues" evidence="5">
    <location>
        <begin position="413"/>
        <end position="423"/>
    </location>
</feature>
<organism evidence="8">
    <name type="scientific">Volvox carteri f. nagariensis</name>
    <dbReference type="NCBI Taxonomy" id="3068"/>
    <lineage>
        <taxon>Eukaryota</taxon>
        <taxon>Viridiplantae</taxon>
        <taxon>Chlorophyta</taxon>
        <taxon>core chlorophytes</taxon>
        <taxon>Chlorophyceae</taxon>
        <taxon>CS clade</taxon>
        <taxon>Chlamydomonadales</taxon>
        <taxon>Volvocaceae</taxon>
        <taxon>Volvox</taxon>
    </lineage>
</organism>
<sequence length="473" mass="48055">MPGIPLQIHQFHLTCITGTVPLAARCSFGLTAAAVAVSPGAAATAPPAVHADLLLSDIRVVLVAPKHEANIGAVARACANFECLSLFLVAPRCAVGSGGVGAGEARKVACGDAVLDRLVVTDTLAEALADTAGSIGFTRRAGATRVTHASLGHLLAGFPWALQRQPPQPPPPPPAQILLSTSVAPVEHALPATPSSSSWDTLEPTFAVQQVPDPELEPSLEPSSLQQLLYRQRPDPPLSSTSLVAAAAVVVVVGGGGLDLADTDGSGNDSGVAPHRPHATALVFGREESGLSEAELRLCRCPGHACAIPTGRLQPSMNLSHAVAVVLGEIFSRRCGLLGVTSPAEAAQAAADLDAAGSSDGGTGGQSPHGGDCDGGGGTVGARTGACSTTSAQEVDLLVRKVAAVAEAVGISGEEGSGGGGSGAESRSLHGLASAVLQRLDPKHPLEARKMLRKKQQQQQQQQQEQQQQQQQP</sequence>
<comment type="similarity">
    <text evidence="1">Belongs to the class IV-like SAM-binding methyltransferase superfamily. RNA methyltransferase TrmH family.</text>
</comment>
<dbReference type="GO" id="GO:0005829">
    <property type="term" value="C:cytosol"/>
    <property type="evidence" value="ECO:0007669"/>
    <property type="project" value="TreeGrafter"/>
</dbReference>